<proteinExistence type="predicted"/>
<protein>
    <submittedName>
        <fullName evidence="3">Uncharacterized protein</fullName>
    </submittedName>
</protein>
<dbReference type="Proteomes" id="UP000299102">
    <property type="component" value="Unassembled WGS sequence"/>
</dbReference>
<sequence length="110" mass="12168">MRTRDGPAIRRGGRGAGRNFVNKPGIGPRPSALSAHLKATQYKREATRELVFELKSHIRKSTGRKVRSKHGGEPKLERKSSPYKYYSVVAAVPLFPIASRVAPLFGVRGE</sequence>
<evidence type="ECO:0000256" key="1">
    <source>
        <dbReference type="SAM" id="MobiDB-lite"/>
    </source>
</evidence>
<evidence type="ECO:0000313" key="3">
    <source>
        <dbReference type="EMBL" id="GBP36758.1"/>
    </source>
</evidence>
<name>A0A4C1VC83_EUMVA</name>
<accession>A0A4C1VC83</accession>
<evidence type="ECO:0000313" key="4">
    <source>
        <dbReference type="Proteomes" id="UP000299102"/>
    </source>
</evidence>
<reference evidence="3 4" key="1">
    <citation type="journal article" date="2019" name="Commun. Biol.">
        <title>The bagworm genome reveals a unique fibroin gene that provides high tensile strength.</title>
        <authorList>
            <person name="Kono N."/>
            <person name="Nakamura H."/>
            <person name="Ohtoshi R."/>
            <person name="Tomita M."/>
            <person name="Numata K."/>
            <person name="Arakawa K."/>
        </authorList>
    </citation>
    <scope>NUCLEOTIDE SEQUENCE [LARGE SCALE GENOMIC DNA]</scope>
</reference>
<evidence type="ECO:0000256" key="2">
    <source>
        <dbReference type="SAM" id="Phobius"/>
    </source>
</evidence>
<keyword evidence="2" id="KW-0472">Membrane</keyword>
<organism evidence="3 4">
    <name type="scientific">Eumeta variegata</name>
    <name type="common">Bagworm moth</name>
    <name type="synonym">Eumeta japonica</name>
    <dbReference type="NCBI Taxonomy" id="151549"/>
    <lineage>
        <taxon>Eukaryota</taxon>
        <taxon>Metazoa</taxon>
        <taxon>Ecdysozoa</taxon>
        <taxon>Arthropoda</taxon>
        <taxon>Hexapoda</taxon>
        <taxon>Insecta</taxon>
        <taxon>Pterygota</taxon>
        <taxon>Neoptera</taxon>
        <taxon>Endopterygota</taxon>
        <taxon>Lepidoptera</taxon>
        <taxon>Glossata</taxon>
        <taxon>Ditrysia</taxon>
        <taxon>Tineoidea</taxon>
        <taxon>Psychidae</taxon>
        <taxon>Oiketicinae</taxon>
        <taxon>Eumeta</taxon>
    </lineage>
</organism>
<feature type="region of interest" description="Disordered" evidence="1">
    <location>
        <begin position="1"/>
        <end position="31"/>
    </location>
</feature>
<keyword evidence="2" id="KW-1133">Transmembrane helix</keyword>
<dbReference type="EMBL" id="BGZK01000322">
    <property type="protein sequence ID" value="GBP36758.1"/>
    <property type="molecule type" value="Genomic_DNA"/>
</dbReference>
<dbReference type="AlphaFoldDB" id="A0A4C1VC83"/>
<keyword evidence="4" id="KW-1185">Reference proteome</keyword>
<feature type="transmembrane region" description="Helical" evidence="2">
    <location>
        <begin position="85"/>
        <end position="105"/>
    </location>
</feature>
<comment type="caution">
    <text evidence="3">The sequence shown here is derived from an EMBL/GenBank/DDBJ whole genome shotgun (WGS) entry which is preliminary data.</text>
</comment>
<keyword evidence="2" id="KW-0812">Transmembrane</keyword>
<gene>
    <name evidence="3" type="ORF">EVAR_24761_1</name>
</gene>